<dbReference type="AlphaFoldDB" id="A0A1G2DHW6"/>
<dbReference type="InterPro" id="IPR013216">
    <property type="entry name" value="Methyltransf_11"/>
</dbReference>
<dbReference type="GO" id="GO:0008757">
    <property type="term" value="F:S-adenosylmethionine-dependent methyltransferase activity"/>
    <property type="evidence" value="ECO:0007669"/>
    <property type="project" value="InterPro"/>
</dbReference>
<dbReference type="Gene3D" id="3.40.50.150">
    <property type="entry name" value="Vaccinia Virus protein VP39"/>
    <property type="match status" value="1"/>
</dbReference>
<evidence type="ECO:0000259" key="4">
    <source>
        <dbReference type="Pfam" id="PF08241"/>
    </source>
</evidence>
<sequence>MVSEIHRLKFMSQEQYQKKTGAIYGTLFSNYGDKLFNDSVELFFKRHKRWGIDTEWFQGKSCLDAGCGGGRFMVALSRLGAREVKGIDISDGAVNLANERLRERGFPNAEAAVASVLKIPFADNRFDYVVSSGVIHHTPTPHVAFKELVRVLKPRGKLFLSIYGTGGLKWLTNDIFRYSICTVVPFTVMEQIFKAVGVPPNKRYNILDNLYVTHCYRFTEAEVRRWLAHAGFENVRRLKFERYDYETLLSRIIHGEGWLQFYAEKG</sequence>
<keyword evidence="3" id="KW-0949">S-adenosyl-L-methionine</keyword>
<dbReference type="Pfam" id="PF08241">
    <property type="entry name" value="Methyltransf_11"/>
    <property type="match status" value="1"/>
</dbReference>
<evidence type="ECO:0000256" key="2">
    <source>
        <dbReference type="ARBA" id="ARBA00022679"/>
    </source>
</evidence>
<dbReference type="PANTHER" id="PTHR43464:SF19">
    <property type="entry name" value="UBIQUINONE BIOSYNTHESIS O-METHYLTRANSFERASE, MITOCHONDRIAL"/>
    <property type="match status" value="1"/>
</dbReference>
<keyword evidence="2" id="KW-0808">Transferase</keyword>
<feature type="domain" description="Methyltransferase type 11" evidence="4">
    <location>
        <begin position="63"/>
        <end position="160"/>
    </location>
</feature>
<name>A0A1G2DHW6_9BACT</name>
<keyword evidence="1" id="KW-0489">Methyltransferase</keyword>
<protein>
    <recommendedName>
        <fullName evidence="4">Methyltransferase type 11 domain-containing protein</fullName>
    </recommendedName>
</protein>
<reference evidence="5 6" key="1">
    <citation type="journal article" date="2016" name="Nat. Commun.">
        <title>Thousands of microbial genomes shed light on interconnected biogeochemical processes in an aquifer system.</title>
        <authorList>
            <person name="Anantharaman K."/>
            <person name="Brown C.T."/>
            <person name="Hug L.A."/>
            <person name="Sharon I."/>
            <person name="Castelle C.J."/>
            <person name="Probst A.J."/>
            <person name="Thomas B.C."/>
            <person name="Singh A."/>
            <person name="Wilkins M.J."/>
            <person name="Karaoz U."/>
            <person name="Brodie E.L."/>
            <person name="Williams K.H."/>
            <person name="Hubbard S.S."/>
            <person name="Banfield J.F."/>
        </authorList>
    </citation>
    <scope>NUCLEOTIDE SEQUENCE [LARGE SCALE GENOMIC DNA]</scope>
</reference>
<dbReference type="InterPro" id="IPR029063">
    <property type="entry name" value="SAM-dependent_MTases_sf"/>
</dbReference>
<evidence type="ECO:0000256" key="1">
    <source>
        <dbReference type="ARBA" id="ARBA00022603"/>
    </source>
</evidence>
<dbReference type="SUPFAM" id="SSF53335">
    <property type="entry name" value="S-adenosyl-L-methionine-dependent methyltransferases"/>
    <property type="match status" value="1"/>
</dbReference>
<proteinExistence type="predicted"/>
<accession>A0A1G2DHW6</accession>
<gene>
    <name evidence="5" type="ORF">A3D67_04105</name>
</gene>
<evidence type="ECO:0000256" key="3">
    <source>
        <dbReference type="ARBA" id="ARBA00022691"/>
    </source>
</evidence>
<dbReference type="PANTHER" id="PTHR43464">
    <property type="entry name" value="METHYLTRANSFERASE"/>
    <property type="match status" value="1"/>
</dbReference>
<dbReference type="Proteomes" id="UP000178099">
    <property type="component" value="Unassembled WGS sequence"/>
</dbReference>
<evidence type="ECO:0000313" key="6">
    <source>
        <dbReference type="Proteomes" id="UP000178099"/>
    </source>
</evidence>
<dbReference type="EMBL" id="MHLN01000003">
    <property type="protein sequence ID" value="OGZ12561.1"/>
    <property type="molecule type" value="Genomic_DNA"/>
</dbReference>
<evidence type="ECO:0000313" key="5">
    <source>
        <dbReference type="EMBL" id="OGZ12561.1"/>
    </source>
</evidence>
<dbReference type="CDD" id="cd02440">
    <property type="entry name" value="AdoMet_MTases"/>
    <property type="match status" value="1"/>
</dbReference>
<dbReference type="GO" id="GO:0032259">
    <property type="term" value="P:methylation"/>
    <property type="evidence" value="ECO:0007669"/>
    <property type="project" value="UniProtKB-KW"/>
</dbReference>
<comment type="caution">
    <text evidence="5">The sequence shown here is derived from an EMBL/GenBank/DDBJ whole genome shotgun (WGS) entry which is preliminary data.</text>
</comment>
<organism evidence="5 6">
    <name type="scientific">Candidatus Lloydbacteria bacterium RIFCSPHIGHO2_02_FULL_51_22</name>
    <dbReference type="NCBI Taxonomy" id="1798663"/>
    <lineage>
        <taxon>Bacteria</taxon>
        <taxon>Candidatus Lloydiibacteriota</taxon>
    </lineage>
</organism>